<evidence type="ECO:0000256" key="1">
    <source>
        <dbReference type="SAM" id="Phobius"/>
    </source>
</evidence>
<feature type="transmembrane region" description="Helical" evidence="1">
    <location>
        <begin position="216"/>
        <end position="239"/>
    </location>
</feature>
<dbReference type="RefSeq" id="WP_275232596.1">
    <property type="nucleotide sequence ID" value="NZ_JARDXE010000021.1"/>
</dbReference>
<sequence>MTEAQHESITRTNAAGVAIVELWRSMRAAMLHFEGPVYLALTAASFLGVALCVTWRGFSLEMLVVVAAVLMGGVGCFFIALMSDDTRWKQLVRRFAELRRLCFGAFSESWFRTPVLTYVRPFPVAVCALAANIVAEWRWRSPFFADLISESGPTEFFTSVVVLVAVYVMMLSFALVLTLGVLDAFRWMWRGIVRPVWRDIATSAGSSNGESEQVEVWLFSVKFFGLTGGVSFSVWLLIWLTRWPWIAWPVGLIIFTCAVAAVLTSLRMDQSHGPLALVAISAGAWLVEFLILGDGLPTDVLSWAILMLNIVLAMFFVLRLIAHSHRSIRCAN</sequence>
<reference evidence="2" key="1">
    <citation type="submission" date="2023-02" db="EMBL/GenBank/DDBJ databases">
        <title>A novel hydrolase synthesized by Rhodococcus erythropolis HQ is responsible for the detoxification of Zearalenone.</title>
        <authorList>
            <person name="Hu J."/>
            <person name="Xu J."/>
        </authorList>
    </citation>
    <scope>NUCLEOTIDE SEQUENCE</scope>
    <source>
        <strain evidence="2">HQ</strain>
    </source>
</reference>
<evidence type="ECO:0000313" key="3">
    <source>
        <dbReference type="Proteomes" id="UP001217325"/>
    </source>
</evidence>
<feature type="transmembrane region" description="Helical" evidence="1">
    <location>
        <begin position="275"/>
        <end position="294"/>
    </location>
</feature>
<evidence type="ECO:0008006" key="4">
    <source>
        <dbReference type="Google" id="ProtNLM"/>
    </source>
</evidence>
<feature type="transmembrane region" description="Helical" evidence="1">
    <location>
        <begin position="62"/>
        <end position="83"/>
    </location>
</feature>
<gene>
    <name evidence="2" type="ORF">PXH69_27235</name>
</gene>
<feature type="transmembrane region" description="Helical" evidence="1">
    <location>
        <begin position="36"/>
        <end position="56"/>
    </location>
</feature>
<comment type="caution">
    <text evidence="2">The sequence shown here is derived from an EMBL/GenBank/DDBJ whole genome shotgun (WGS) entry which is preliminary data.</text>
</comment>
<feature type="transmembrane region" description="Helical" evidence="1">
    <location>
        <begin position="157"/>
        <end position="182"/>
    </location>
</feature>
<keyword evidence="1" id="KW-0472">Membrane</keyword>
<accession>A0AAW6LU39</accession>
<keyword evidence="1" id="KW-0812">Transmembrane</keyword>
<dbReference type="EMBL" id="JARDXE010000021">
    <property type="protein sequence ID" value="MDE8648672.1"/>
    <property type="molecule type" value="Genomic_DNA"/>
</dbReference>
<feature type="transmembrane region" description="Helical" evidence="1">
    <location>
        <begin position="118"/>
        <end position="137"/>
    </location>
</feature>
<feature type="transmembrane region" description="Helical" evidence="1">
    <location>
        <begin position="300"/>
        <end position="322"/>
    </location>
</feature>
<organism evidence="2 3">
    <name type="scientific">Rhodococcus qingshengii</name>
    <dbReference type="NCBI Taxonomy" id="334542"/>
    <lineage>
        <taxon>Bacteria</taxon>
        <taxon>Bacillati</taxon>
        <taxon>Actinomycetota</taxon>
        <taxon>Actinomycetes</taxon>
        <taxon>Mycobacteriales</taxon>
        <taxon>Nocardiaceae</taxon>
        <taxon>Rhodococcus</taxon>
        <taxon>Rhodococcus erythropolis group</taxon>
    </lineage>
</organism>
<proteinExistence type="predicted"/>
<evidence type="ECO:0000313" key="2">
    <source>
        <dbReference type="EMBL" id="MDE8648672.1"/>
    </source>
</evidence>
<protein>
    <recommendedName>
        <fullName evidence="4">DUF2157 domain-containing protein</fullName>
    </recommendedName>
</protein>
<feature type="transmembrane region" description="Helical" evidence="1">
    <location>
        <begin position="245"/>
        <end position="263"/>
    </location>
</feature>
<dbReference type="Proteomes" id="UP001217325">
    <property type="component" value="Unassembled WGS sequence"/>
</dbReference>
<dbReference type="AlphaFoldDB" id="A0AAW6LU39"/>
<name>A0AAW6LU39_RHOSG</name>
<keyword evidence="1" id="KW-1133">Transmembrane helix</keyword>